<name>A0A1M7SCL5_9RHOB</name>
<dbReference type="GO" id="GO:0032259">
    <property type="term" value="P:methylation"/>
    <property type="evidence" value="ECO:0007669"/>
    <property type="project" value="UniProtKB-KW"/>
</dbReference>
<dbReference type="RefSeq" id="WP_072746297.1">
    <property type="nucleotide sequence ID" value="NZ_FOHL01000003.1"/>
</dbReference>
<evidence type="ECO:0000313" key="5">
    <source>
        <dbReference type="Proteomes" id="UP000184066"/>
    </source>
</evidence>
<dbReference type="OrthoDB" id="9798496at2"/>
<comment type="similarity">
    <text evidence="1">Belongs to the methyltransferase superfamily. L-isoaspartyl/D-aspartyl protein methyltransferase family.</text>
</comment>
<dbReference type="InterPro" id="IPR000682">
    <property type="entry name" value="PCMT"/>
</dbReference>
<dbReference type="STRING" id="1189325.SAMN04488119_103282"/>
<evidence type="ECO:0000313" key="4">
    <source>
        <dbReference type="EMBL" id="SHN56257.1"/>
    </source>
</evidence>
<dbReference type="Proteomes" id="UP000184066">
    <property type="component" value="Unassembled WGS sequence"/>
</dbReference>
<dbReference type="EMBL" id="FRDL01000002">
    <property type="protein sequence ID" value="SHN56257.1"/>
    <property type="molecule type" value="Genomic_DNA"/>
</dbReference>
<keyword evidence="4" id="KW-0489">Methyltransferase</keyword>
<reference evidence="4 5" key="1">
    <citation type="submission" date="2016-12" db="EMBL/GenBank/DDBJ databases">
        <authorList>
            <person name="Song W.-J."/>
            <person name="Kurnit D.M."/>
        </authorList>
    </citation>
    <scope>NUCLEOTIDE SEQUENCE [LARGE SCALE GENOMIC DNA]</scope>
    <source>
        <strain evidence="4 5">CGMCC 1.10808</strain>
    </source>
</reference>
<evidence type="ECO:0000256" key="2">
    <source>
        <dbReference type="ARBA" id="ARBA00013346"/>
    </source>
</evidence>
<evidence type="ECO:0000256" key="3">
    <source>
        <dbReference type="ARBA" id="ARBA00030757"/>
    </source>
</evidence>
<gene>
    <name evidence="4" type="ORF">SAMN05216200_102226</name>
</gene>
<dbReference type="GO" id="GO:0004719">
    <property type="term" value="F:protein-L-isoaspartate (D-aspartate) O-methyltransferase activity"/>
    <property type="evidence" value="ECO:0007669"/>
    <property type="project" value="InterPro"/>
</dbReference>
<accession>A0A1M7SCL5</accession>
<dbReference type="Gene3D" id="3.40.50.150">
    <property type="entry name" value="Vaccinia Virus protein VP39"/>
    <property type="match status" value="1"/>
</dbReference>
<dbReference type="AlphaFoldDB" id="A0A1M7SCL5"/>
<dbReference type="PANTHER" id="PTHR11579:SF18">
    <property type="entry name" value="PROTEIN-L-ISOASPARTATE O-METHYLTRANSFERASE"/>
    <property type="match status" value="1"/>
</dbReference>
<sequence>MTDFEAARVAMVDSQVRPSDVTSLPIIEAMLHVPRERFVPAALRPVAYAGEHVRLSEGRVLLDPRVFAKMLDAAEIGPDDLVLDVACGFGYSTAVISRLCAATVGLESDAAMAARAAELLAELECDNAQVKEGPLDQGVAEHAPYDVIFVNGGVEVIPDALAAQLREGGRLVAIEMRGVMGSCAVWTRAAGTLSRRRMFDAAAPVLEGFRKAPEFVF</sequence>
<protein>
    <recommendedName>
        <fullName evidence="2">Protein-L-isoaspartate O-methyltransferase</fullName>
    </recommendedName>
    <alternativeName>
        <fullName evidence="3">Protein L-isoaspartyl methyltransferase</fullName>
    </alternativeName>
</protein>
<dbReference type="Pfam" id="PF01135">
    <property type="entry name" value="PCMT"/>
    <property type="match status" value="1"/>
</dbReference>
<dbReference type="GO" id="GO:0005737">
    <property type="term" value="C:cytoplasm"/>
    <property type="evidence" value="ECO:0007669"/>
    <property type="project" value="TreeGrafter"/>
</dbReference>
<dbReference type="CDD" id="cd02440">
    <property type="entry name" value="AdoMet_MTases"/>
    <property type="match status" value="1"/>
</dbReference>
<organism evidence="4 5">
    <name type="scientific">Oceanicella actignis</name>
    <dbReference type="NCBI Taxonomy" id="1189325"/>
    <lineage>
        <taxon>Bacteria</taxon>
        <taxon>Pseudomonadati</taxon>
        <taxon>Pseudomonadota</taxon>
        <taxon>Alphaproteobacteria</taxon>
        <taxon>Rhodobacterales</taxon>
        <taxon>Paracoccaceae</taxon>
        <taxon>Oceanicella</taxon>
    </lineage>
</organism>
<dbReference type="InterPro" id="IPR029063">
    <property type="entry name" value="SAM-dependent_MTases_sf"/>
</dbReference>
<dbReference type="PANTHER" id="PTHR11579">
    <property type="entry name" value="PROTEIN-L-ISOASPARTATE O-METHYLTRANSFERASE"/>
    <property type="match status" value="1"/>
</dbReference>
<keyword evidence="5" id="KW-1185">Reference proteome</keyword>
<evidence type="ECO:0000256" key="1">
    <source>
        <dbReference type="ARBA" id="ARBA00005369"/>
    </source>
</evidence>
<proteinExistence type="inferred from homology"/>
<keyword evidence="4" id="KW-0808">Transferase</keyword>
<dbReference type="SUPFAM" id="SSF53335">
    <property type="entry name" value="S-adenosyl-L-methionine-dependent methyltransferases"/>
    <property type="match status" value="1"/>
</dbReference>